<feature type="transmembrane region" description="Helical" evidence="1">
    <location>
        <begin position="63"/>
        <end position="84"/>
    </location>
</feature>
<keyword evidence="1" id="KW-1133">Transmembrane helix</keyword>
<proteinExistence type="predicted"/>
<dbReference type="HOGENOM" id="CLU_2437645_0_0_14"/>
<organism evidence="2 3">
    <name type="scientific">Mesomycoplasma hyopneumoniae (strain 7448)</name>
    <name type="common">Mycoplasma hyopneumoniae</name>
    <dbReference type="NCBI Taxonomy" id="262722"/>
    <lineage>
        <taxon>Bacteria</taxon>
        <taxon>Bacillati</taxon>
        <taxon>Mycoplasmatota</taxon>
        <taxon>Mycoplasmoidales</taxon>
        <taxon>Metamycoplasmataceae</taxon>
        <taxon>Mesomycoplasma</taxon>
    </lineage>
</organism>
<dbReference type="AlphaFoldDB" id="A4Q7X0"/>
<evidence type="ECO:0000313" key="3">
    <source>
        <dbReference type="Proteomes" id="UP000000553"/>
    </source>
</evidence>
<dbReference type="EMBL" id="AE017244">
    <property type="protein sequence ID" value="ABP01118.1"/>
    <property type="molecule type" value="Genomic_DNA"/>
</dbReference>
<dbReference type="KEGG" id="mhp:MHP7448_0703"/>
<keyword evidence="1" id="KW-0812">Transmembrane</keyword>
<protein>
    <submittedName>
        <fullName evidence="2">Uncharacterized protein</fullName>
    </submittedName>
</protein>
<dbReference type="Proteomes" id="UP000000553">
    <property type="component" value="Chromosome"/>
</dbReference>
<accession>A4Q7X0</accession>
<gene>
    <name evidence="2" type="ordered locus">MHP7448_0703</name>
</gene>
<evidence type="ECO:0000313" key="2">
    <source>
        <dbReference type="EMBL" id="ABP01118.1"/>
    </source>
</evidence>
<sequence length="90" mass="10984">MIIFFIIFFNFYNFSTFRINYKIWPKGDFPVIGDLPFNFWMGFCINFFDCKIRKIRGILASRILIFYCWIDFVCLCIILLTFRISSGKWF</sequence>
<name>A4Q7X0_MESH7</name>
<keyword evidence="1" id="KW-0472">Membrane</keyword>
<reference evidence="2 3" key="1">
    <citation type="journal article" date="2005" name="J. Bacteriol.">
        <title>Swine and poultry pathogens: the complete genome sequences of two strains of Mycoplasma hyopneumoniae and a strain of Mycoplasma synoviae.</title>
        <authorList>
            <person name="Vasconcelos A.T."/>
            <person name="Ferreira H.B."/>
            <person name="Bizarro C.V."/>
            <person name="Bonatto S.L."/>
            <person name="Carvalho M.O."/>
            <person name="Pinto P.M."/>
            <person name="Almeida D.F."/>
            <person name="Almeida L.G."/>
            <person name="Almeida R."/>
            <person name="Alves-Filho L."/>
            <person name="Assuncao E.N."/>
            <person name="Azevedo V.A."/>
            <person name="Bogo M.R."/>
            <person name="Brigido M.M."/>
            <person name="Brocchi M."/>
            <person name="Burity H.A."/>
            <person name="Camargo A.A."/>
            <person name="Camargo S.S."/>
            <person name="Carepo M.S."/>
            <person name="Carraro D.M."/>
            <person name="de Mattos Cascardo J.C."/>
            <person name="Castro L.A."/>
            <person name="Cavalcanti G."/>
            <person name="Chemale G."/>
            <person name="Collevatti R.G."/>
            <person name="Cunha C.W."/>
            <person name="Dallagiovanna B."/>
            <person name="Dambros B.P."/>
            <person name="Dellagostin O.A."/>
            <person name="Falcao C."/>
            <person name="Fantinatti-Garboggini F."/>
            <person name="Felipe M.S."/>
            <person name="Fiorentin L."/>
            <person name="Franco G.R."/>
            <person name="Freitas N.S."/>
            <person name="Frias D."/>
            <person name="Grangeiro T.B."/>
            <person name="Grisard E.C."/>
            <person name="Guimaraes C.T."/>
            <person name="Hungria M."/>
            <person name="Jardim S.N."/>
            <person name="Krieger M.A."/>
            <person name="Laurino J.P."/>
            <person name="Lima L.F."/>
            <person name="Lopes M.I."/>
            <person name="Loreto E.L."/>
            <person name="Madeira H.M."/>
            <person name="Manfio G.P."/>
            <person name="Maranhao A.Q."/>
            <person name="Martinkovics C.T."/>
            <person name="Medeiros S.R."/>
            <person name="Moreira M.A."/>
            <person name="Neiva M."/>
            <person name="Ramalho-Neto C.E."/>
            <person name="Nicolas M.F."/>
            <person name="Oliveira S.C."/>
            <person name="Paixao R.F."/>
            <person name="Pedrosa F.O."/>
            <person name="Pena S.D."/>
            <person name="Pereira M."/>
            <person name="Pereira-Ferrari L."/>
            <person name="Piffer I."/>
            <person name="Pinto L.S."/>
            <person name="Potrich D.P."/>
            <person name="Salim A.C."/>
            <person name="Santos F.R."/>
            <person name="Schmitt R."/>
            <person name="Schneider M.P."/>
            <person name="Schrank A."/>
            <person name="Schrank I.S."/>
            <person name="Schuck A.F."/>
            <person name="Seuanez H.N."/>
            <person name="Silva D.W."/>
            <person name="Silva R."/>
            <person name="Silva S.C."/>
            <person name="Soares C.M."/>
            <person name="Souza K.R."/>
            <person name="Souza R.C."/>
            <person name="Staats C.C."/>
            <person name="Steffens M.B."/>
            <person name="Teixeira S.M."/>
            <person name="Urmenyi T.P."/>
            <person name="Vainstein M.H."/>
            <person name="Zuccherato L.W."/>
            <person name="Simpson A.J."/>
            <person name="Zaha A."/>
        </authorList>
    </citation>
    <scope>NUCLEOTIDE SEQUENCE [LARGE SCALE GENOMIC DNA]</scope>
    <source>
        <strain evidence="2 3">7448</strain>
    </source>
</reference>
<evidence type="ECO:0000256" key="1">
    <source>
        <dbReference type="SAM" id="Phobius"/>
    </source>
</evidence>